<dbReference type="InterPro" id="IPR003819">
    <property type="entry name" value="TauD/TfdA-like"/>
</dbReference>
<comment type="caution">
    <text evidence="7">The sequence shown here is derived from an EMBL/GenBank/DDBJ whole genome shotgun (WGS) entry which is preliminary data.</text>
</comment>
<accession>A0ABU8RYK2</accession>
<evidence type="ECO:0000256" key="3">
    <source>
        <dbReference type="ARBA" id="ARBA00022964"/>
    </source>
</evidence>
<keyword evidence="3 7" id="KW-0223">Dioxygenase</keyword>
<dbReference type="PANTHER" id="PTHR43779:SF3">
    <property type="entry name" value="(3R)-3-[(CARBOXYMETHYL)AMINO]FATTY ACID OXYGENASE_DECARBOXYLASE"/>
    <property type="match status" value="1"/>
</dbReference>
<dbReference type="Proteomes" id="UP001361239">
    <property type="component" value="Unassembled WGS sequence"/>
</dbReference>
<evidence type="ECO:0000256" key="1">
    <source>
        <dbReference type="ARBA" id="ARBA00005896"/>
    </source>
</evidence>
<dbReference type="PANTHER" id="PTHR43779">
    <property type="entry name" value="DIOXYGENASE RV0097-RELATED"/>
    <property type="match status" value="1"/>
</dbReference>
<dbReference type="SUPFAM" id="SSF51197">
    <property type="entry name" value="Clavaminate synthase-like"/>
    <property type="match status" value="1"/>
</dbReference>
<evidence type="ECO:0000256" key="5">
    <source>
        <dbReference type="ARBA" id="ARBA00023004"/>
    </source>
</evidence>
<sequence length="310" mass="34615">MDIRALDEGLSFGARVGGLTASQLNDANVRAELNQLFEDCGVIVFEDVEPSAQMQVDVSTVFGPLKDHPVNTVARADREDATLTGVIEIATGDEKCVVEIDGKPLITWQPWHFDHAYNDELNRAGVLRSIKIAKEGGRTGFADGAQIWRDMDPAIRAKAEGLEVLYNLDLRYTHQKFGLPKTFRELRPHDIDMEAMIASKPRSIHPAVWTRASGEKVFHMTPYGCQGVVGDESPAAFALLSEIWDEAMRVIKPYYHQWHATDMVIWDNWRVLHEACGCNPAEERIVHRTTIKGDYGLGRFETTPELSGAA</sequence>
<keyword evidence="8" id="KW-1185">Reference proteome</keyword>
<name>A0ABU8RYK2_9SPHN</name>
<evidence type="ECO:0000259" key="6">
    <source>
        <dbReference type="Pfam" id="PF02668"/>
    </source>
</evidence>
<dbReference type="EMBL" id="JBBHJZ010000003">
    <property type="protein sequence ID" value="MEJ5978152.1"/>
    <property type="molecule type" value="Genomic_DNA"/>
</dbReference>
<keyword evidence="4 7" id="KW-0560">Oxidoreductase</keyword>
<evidence type="ECO:0000313" key="7">
    <source>
        <dbReference type="EMBL" id="MEJ5978152.1"/>
    </source>
</evidence>
<dbReference type="InterPro" id="IPR051178">
    <property type="entry name" value="TfdA_dioxygenase"/>
</dbReference>
<comment type="similarity">
    <text evidence="1">Belongs to the TfdA dioxygenase family.</text>
</comment>
<gene>
    <name evidence="7" type="ORF">WG901_15980</name>
</gene>
<proteinExistence type="inferred from homology"/>
<evidence type="ECO:0000313" key="8">
    <source>
        <dbReference type="Proteomes" id="UP001361239"/>
    </source>
</evidence>
<keyword evidence="2" id="KW-0479">Metal-binding</keyword>
<organism evidence="7 8">
    <name type="scientific">Novosphingobium anseongense</name>
    <dbReference type="NCBI Taxonomy" id="3133436"/>
    <lineage>
        <taxon>Bacteria</taxon>
        <taxon>Pseudomonadati</taxon>
        <taxon>Pseudomonadota</taxon>
        <taxon>Alphaproteobacteria</taxon>
        <taxon>Sphingomonadales</taxon>
        <taxon>Sphingomonadaceae</taxon>
        <taxon>Novosphingobium</taxon>
    </lineage>
</organism>
<dbReference type="InterPro" id="IPR042098">
    <property type="entry name" value="TauD-like_sf"/>
</dbReference>
<dbReference type="EC" id="1.14.11.-" evidence="7"/>
<feature type="domain" description="TauD/TfdA-like" evidence="6">
    <location>
        <begin position="6"/>
        <end position="290"/>
    </location>
</feature>
<evidence type="ECO:0000256" key="2">
    <source>
        <dbReference type="ARBA" id="ARBA00022723"/>
    </source>
</evidence>
<reference evidence="7 8" key="1">
    <citation type="submission" date="2024-03" db="EMBL/GenBank/DDBJ databases">
        <authorList>
            <person name="Jo J.-H."/>
        </authorList>
    </citation>
    <scope>NUCLEOTIDE SEQUENCE [LARGE SCALE GENOMIC DNA]</scope>
    <source>
        <strain evidence="7 8">PS1R-30</strain>
    </source>
</reference>
<dbReference type="RefSeq" id="WP_339588090.1">
    <property type="nucleotide sequence ID" value="NZ_JBBHJZ010000003.1"/>
</dbReference>
<protein>
    <submittedName>
        <fullName evidence="7">TauD/TfdA family dioxygenase</fullName>
        <ecNumber evidence="7">1.14.11.-</ecNumber>
    </submittedName>
</protein>
<dbReference type="Pfam" id="PF02668">
    <property type="entry name" value="TauD"/>
    <property type="match status" value="1"/>
</dbReference>
<keyword evidence="5" id="KW-0408">Iron</keyword>
<dbReference type="Gene3D" id="3.60.130.10">
    <property type="entry name" value="Clavaminate synthase-like"/>
    <property type="match status" value="1"/>
</dbReference>
<dbReference type="GO" id="GO:0051213">
    <property type="term" value="F:dioxygenase activity"/>
    <property type="evidence" value="ECO:0007669"/>
    <property type="project" value="UniProtKB-KW"/>
</dbReference>
<evidence type="ECO:0000256" key="4">
    <source>
        <dbReference type="ARBA" id="ARBA00023002"/>
    </source>
</evidence>